<evidence type="ECO:0000256" key="1">
    <source>
        <dbReference type="SAM" id="MobiDB-lite"/>
    </source>
</evidence>
<comment type="caution">
    <text evidence="2">The sequence shown here is derived from an EMBL/GenBank/DDBJ whole genome shotgun (WGS) entry which is preliminary data.</text>
</comment>
<proteinExistence type="predicted"/>
<dbReference type="AlphaFoldDB" id="A0A1V6PRR5"/>
<feature type="compositionally biased region" description="Polar residues" evidence="1">
    <location>
        <begin position="1"/>
        <end position="11"/>
    </location>
</feature>
<keyword evidence="3" id="KW-1185">Reference proteome</keyword>
<feature type="compositionally biased region" description="Polar residues" evidence="1">
    <location>
        <begin position="51"/>
        <end position="62"/>
    </location>
</feature>
<organism evidence="2 3">
    <name type="scientific">Penicillium antarcticum</name>
    <dbReference type="NCBI Taxonomy" id="416450"/>
    <lineage>
        <taxon>Eukaryota</taxon>
        <taxon>Fungi</taxon>
        <taxon>Dikarya</taxon>
        <taxon>Ascomycota</taxon>
        <taxon>Pezizomycotina</taxon>
        <taxon>Eurotiomycetes</taxon>
        <taxon>Eurotiomycetidae</taxon>
        <taxon>Eurotiales</taxon>
        <taxon>Aspergillaceae</taxon>
        <taxon>Penicillium</taxon>
    </lineage>
</organism>
<feature type="region of interest" description="Disordered" evidence="1">
    <location>
        <begin position="1"/>
        <end position="93"/>
    </location>
</feature>
<dbReference type="Proteomes" id="UP000191672">
    <property type="component" value="Unassembled WGS sequence"/>
</dbReference>
<evidence type="ECO:0000313" key="2">
    <source>
        <dbReference type="EMBL" id="OQD79695.1"/>
    </source>
</evidence>
<dbReference type="EMBL" id="MDYN01000045">
    <property type="protein sequence ID" value="OQD79695.1"/>
    <property type="molecule type" value="Genomic_DNA"/>
</dbReference>
<accession>A0A1V6PRR5</accession>
<evidence type="ECO:0000313" key="3">
    <source>
        <dbReference type="Proteomes" id="UP000191672"/>
    </source>
</evidence>
<reference evidence="3" key="1">
    <citation type="journal article" date="2017" name="Nat. Microbiol.">
        <title>Global analysis of biosynthetic gene clusters reveals vast potential of secondary metabolite production in Penicillium species.</title>
        <authorList>
            <person name="Nielsen J.C."/>
            <person name="Grijseels S."/>
            <person name="Prigent S."/>
            <person name="Ji B."/>
            <person name="Dainat J."/>
            <person name="Nielsen K.F."/>
            <person name="Frisvad J.C."/>
            <person name="Workman M."/>
            <person name="Nielsen J."/>
        </authorList>
    </citation>
    <scope>NUCLEOTIDE SEQUENCE [LARGE SCALE GENOMIC DNA]</scope>
    <source>
        <strain evidence="3">IBT 31811</strain>
    </source>
</reference>
<sequence>MPKVTRQTSACVDSDEPTDHPYGFVTLREIDGQRTNVESHSSGAGGAGGPTSAQTMTSSQEAASEEARGRKLNSHQKARSDSTSPGFQGHQTFVLSEIAKIHYKERAEI</sequence>
<name>A0A1V6PRR5_9EURO</name>
<gene>
    <name evidence="2" type="ORF">PENANT_c045G03380</name>
</gene>
<feature type="compositionally biased region" description="Polar residues" evidence="1">
    <location>
        <begin position="81"/>
        <end position="93"/>
    </location>
</feature>
<protein>
    <submittedName>
        <fullName evidence="2">Uncharacterized protein</fullName>
    </submittedName>
</protein>